<dbReference type="GO" id="GO:0008168">
    <property type="term" value="F:methyltransferase activity"/>
    <property type="evidence" value="ECO:0007669"/>
    <property type="project" value="UniProtKB-KW"/>
</dbReference>
<dbReference type="Proteomes" id="UP001147653">
    <property type="component" value="Unassembled WGS sequence"/>
</dbReference>
<comment type="caution">
    <text evidence="2">The sequence shown here is derived from an EMBL/GenBank/DDBJ whole genome shotgun (WGS) entry which is preliminary data.</text>
</comment>
<accession>A0A9X3NE77</accession>
<dbReference type="GO" id="GO:0032259">
    <property type="term" value="P:methylation"/>
    <property type="evidence" value="ECO:0007669"/>
    <property type="project" value="UniProtKB-KW"/>
</dbReference>
<evidence type="ECO:0000313" key="3">
    <source>
        <dbReference type="Proteomes" id="UP001147653"/>
    </source>
</evidence>
<sequence>MDPLDVNRAHWDALAAVHGQDAYYDKDALVSGRDSLNEFESAAVGDVTELDVMHLQCHIGFDSISLARRGAHVTGVDFSPGSLAAAAELAERAGVEIEWVQADATALPETLHGRFDLVYSTIGVLGWIADIDAWMRSVFAALRPGGRLVLVEHHPVFLMVASTDPLILDFPYAFDGPRAFDEAGSYADPNALVASTESVEYAHSIGEVVTAALGAGLRLDTLKEHLDAARDGRGLLTPDADGRCRLRIGAEVLPLYYTVIASR</sequence>
<reference evidence="2" key="1">
    <citation type="submission" date="2022-10" db="EMBL/GenBank/DDBJ databases">
        <title>The WGS of Solirubrobacter phytolaccae KCTC 29190.</title>
        <authorList>
            <person name="Jiang Z."/>
        </authorList>
    </citation>
    <scope>NUCLEOTIDE SEQUENCE</scope>
    <source>
        <strain evidence="2">KCTC 29190</strain>
    </source>
</reference>
<evidence type="ECO:0000259" key="1">
    <source>
        <dbReference type="Pfam" id="PF13649"/>
    </source>
</evidence>
<dbReference type="InterPro" id="IPR029063">
    <property type="entry name" value="SAM-dependent_MTases_sf"/>
</dbReference>
<organism evidence="2 3">
    <name type="scientific">Solirubrobacter phytolaccae</name>
    <dbReference type="NCBI Taxonomy" id="1404360"/>
    <lineage>
        <taxon>Bacteria</taxon>
        <taxon>Bacillati</taxon>
        <taxon>Actinomycetota</taxon>
        <taxon>Thermoleophilia</taxon>
        <taxon>Solirubrobacterales</taxon>
        <taxon>Solirubrobacteraceae</taxon>
        <taxon>Solirubrobacter</taxon>
    </lineage>
</organism>
<keyword evidence="2" id="KW-0808">Transferase</keyword>
<dbReference type="InterPro" id="IPR041698">
    <property type="entry name" value="Methyltransf_25"/>
</dbReference>
<dbReference type="Pfam" id="PF13649">
    <property type="entry name" value="Methyltransf_25"/>
    <property type="match status" value="1"/>
</dbReference>
<feature type="domain" description="Methyltransferase" evidence="1">
    <location>
        <begin position="52"/>
        <end position="146"/>
    </location>
</feature>
<name>A0A9X3NE77_9ACTN</name>
<keyword evidence="3" id="KW-1185">Reference proteome</keyword>
<dbReference type="PANTHER" id="PTHR43464:SF82">
    <property type="entry name" value="METHYLTRANSFERASE DOMAIN-CONTAINING PROTEIN"/>
    <property type="match status" value="1"/>
</dbReference>
<keyword evidence="2" id="KW-0489">Methyltransferase</keyword>
<dbReference type="SUPFAM" id="SSF53335">
    <property type="entry name" value="S-adenosyl-L-methionine-dependent methyltransferases"/>
    <property type="match status" value="1"/>
</dbReference>
<dbReference type="PANTHER" id="PTHR43464">
    <property type="entry name" value="METHYLTRANSFERASE"/>
    <property type="match status" value="1"/>
</dbReference>
<dbReference type="EMBL" id="JAPDDP010000088">
    <property type="protein sequence ID" value="MDA0184828.1"/>
    <property type="molecule type" value="Genomic_DNA"/>
</dbReference>
<dbReference type="RefSeq" id="WP_270029288.1">
    <property type="nucleotide sequence ID" value="NZ_JAPDDP010000088.1"/>
</dbReference>
<dbReference type="Gene3D" id="3.40.50.150">
    <property type="entry name" value="Vaccinia Virus protein VP39"/>
    <property type="match status" value="1"/>
</dbReference>
<gene>
    <name evidence="2" type="ORF">OJ997_31285</name>
</gene>
<dbReference type="CDD" id="cd02440">
    <property type="entry name" value="AdoMet_MTases"/>
    <property type="match status" value="1"/>
</dbReference>
<protein>
    <submittedName>
        <fullName evidence="2">Methyltransferase domain-containing protein</fullName>
    </submittedName>
</protein>
<dbReference type="AlphaFoldDB" id="A0A9X3NE77"/>
<proteinExistence type="predicted"/>
<evidence type="ECO:0000313" key="2">
    <source>
        <dbReference type="EMBL" id="MDA0184828.1"/>
    </source>
</evidence>